<feature type="region of interest" description="Disordered" evidence="1">
    <location>
        <begin position="119"/>
        <end position="157"/>
    </location>
</feature>
<sequence length="219" mass="24694">MTVLILFALVFCEPADPEFRRKAWDNVTDTGFISREYFQAVVTVPMPNQEKPLLELREECKARALRKRDEISVPILATQLREEKRYLQGTARRTPVPSYVPPAQHPQVGITGVAVSPGAATASLTPNQPAQSTATSPQTQQQQPATPSDANKESASRKKEAVNADFLAYRAAFSWFFEGFFLYREDYSDPKNCTLVYRIVQADLLKRILESPIYDLPVR</sequence>
<accession>A0A4V3JEJ5</accession>
<keyword evidence="3" id="KW-1185">Reference proteome</keyword>
<evidence type="ECO:0000313" key="2">
    <source>
        <dbReference type="EMBL" id="TGK18824.1"/>
    </source>
</evidence>
<feature type="compositionally biased region" description="Low complexity" evidence="1">
    <location>
        <begin position="128"/>
        <end position="148"/>
    </location>
</feature>
<evidence type="ECO:0000256" key="1">
    <source>
        <dbReference type="SAM" id="MobiDB-lite"/>
    </source>
</evidence>
<dbReference type="AlphaFoldDB" id="A0A4V3JEJ5"/>
<comment type="caution">
    <text evidence="2">The sequence shown here is derived from an EMBL/GenBank/DDBJ whole genome shotgun (WGS) entry which is preliminary data.</text>
</comment>
<protein>
    <submittedName>
        <fullName evidence="2">Uncharacterized protein</fullName>
    </submittedName>
</protein>
<gene>
    <name evidence="2" type="ORF">EHO61_09840</name>
</gene>
<dbReference type="Proteomes" id="UP000297855">
    <property type="component" value="Unassembled WGS sequence"/>
</dbReference>
<name>A0A4V3JEJ5_9LEPT</name>
<organism evidence="2 3">
    <name type="scientific">Leptospira fluminis</name>
    <dbReference type="NCBI Taxonomy" id="2484979"/>
    <lineage>
        <taxon>Bacteria</taxon>
        <taxon>Pseudomonadati</taxon>
        <taxon>Spirochaetota</taxon>
        <taxon>Spirochaetia</taxon>
        <taxon>Leptospirales</taxon>
        <taxon>Leptospiraceae</taxon>
        <taxon>Leptospira</taxon>
    </lineage>
</organism>
<evidence type="ECO:0000313" key="3">
    <source>
        <dbReference type="Proteomes" id="UP000297855"/>
    </source>
</evidence>
<proteinExistence type="predicted"/>
<dbReference type="OrthoDB" id="345633at2"/>
<dbReference type="EMBL" id="RQEV01000010">
    <property type="protein sequence ID" value="TGK18824.1"/>
    <property type="molecule type" value="Genomic_DNA"/>
</dbReference>
<reference evidence="2" key="1">
    <citation type="journal article" date="2019" name="PLoS Negl. Trop. Dis.">
        <title>Revisiting the worldwide diversity of Leptospira species in the environment.</title>
        <authorList>
            <person name="Vincent A.T."/>
            <person name="Schiettekatte O."/>
            <person name="Bourhy P."/>
            <person name="Veyrier F.J."/>
            <person name="Picardeau M."/>
        </authorList>
    </citation>
    <scope>NUCLEOTIDE SEQUENCE [LARGE SCALE GENOMIC DNA]</scope>
    <source>
        <strain evidence="2">SCS5</strain>
    </source>
</reference>